<feature type="non-terminal residue" evidence="1">
    <location>
        <position position="64"/>
    </location>
</feature>
<evidence type="ECO:0000313" key="2">
    <source>
        <dbReference type="Proteomes" id="UP000678393"/>
    </source>
</evidence>
<gene>
    <name evidence="1" type="ORF">CUNI_LOCUS2435</name>
</gene>
<feature type="non-terminal residue" evidence="1">
    <location>
        <position position="1"/>
    </location>
</feature>
<proteinExistence type="predicted"/>
<dbReference type="Proteomes" id="UP000678393">
    <property type="component" value="Unassembled WGS sequence"/>
</dbReference>
<sequence length="64" mass="7351">AKLPILSQNYHATVSVSIVDQNYSMMIDEHVDYDGRRAALTVHKEGNIENLIFSYDTNEVFYIT</sequence>
<comment type="caution">
    <text evidence="1">The sequence shown here is derived from an EMBL/GenBank/DDBJ whole genome shotgun (WGS) entry which is preliminary data.</text>
</comment>
<evidence type="ECO:0000313" key="1">
    <source>
        <dbReference type="EMBL" id="CAG5116877.1"/>
    </source>
</evidence>
<protein>
    <submittedName>
        <fullName evidence="1">Uncharacterized protein</fullName>
    </submittedName>
</protein>
<reference evidence="1" key="1">
    <citation type="submission" date="2021-04" db="EMBL/GenBank/DDBJ databases">
        <authorList>
            <consortium name="Molecular Ecology Group"/>
        </authorList>
    </citation>
    <scope>NUCLEOTIDE SEQUENCE</scope>
</reference>
<accession>A0A8S3YIT8</accession>
<dbReference type="EMBL" id="CAJHNH020000314">
    <property type="protein sequence ID" value="CAG5116877.1"/>
    <property type="molecule type" value="Genomic_DNA"/>
</dbReference>
<organism evidence="1 2">
    <name type="scientific">Candidula unifasciata</name>
    <dbReference type="NCBI Taxonomy" id="100452"/>
    <lineage>
        <taxon>Eukaryota</taxon>
        <taxon>Metazoa</taxon>
        <taxon>Spiralia</taxon>
        <taxon>Lophotrochozoa</taxon>
        <taxon>Mollusca</taxon>
        <taxon>Gastropoda</taxon>
        <taxon>Heterobranchia</taxon>
        <taxon>Euthyneura</taxon>
        <taxon>Panpulmonata</taxon>
        <taxon>Eupulmonata</taxon>
        <taxon>Stylommatophora</taxon>
        <taxon>Helicina</taxon>
        <taxon>Helicoidea</taxon>
        <taxon>Geomitridae</taxon>
        <taxon>Candidula</taxon>
    </lineage>
</organism>
<dbReference type="AlphaFoldDB" id="A0A8S3YIT8"/>
<keyword evidence="2" id="KW-1185">Reference proteome</keyword>
<dbReference type="OrthoDB" id="6137995at2759"/>
<name>A0A8S3YIT8_9EUPU</name>